<keyword evidence="4 6" id="KW-0802">TPR repeat</keyword>
<feature type="region of interest" description="Disordered" evidence="7">
    <location>
        <begin position="439"/>
        <end position="467"/>
    </location>
</feature>
<dbReference type="InterPro" id="IPR051727">
    <property type="entry name" value="DnaJ_C3_Co-chaperones"/>
</dbReference>
<evidence type="ECO:0000256" key="5">
    <source>
        <dbReference type="ARBA" id="ARBA00022824"/>
    </source>
</evidence>
<dbReference type="GO" id="GO:0005788">
    <property type="term" value="C:endoplasmic reticulum lumen"/>
    <property type="evidence" value="ECO:0007669"/>
    <property type="project" value="UniProtKB-SubCell"/>
</dbReference>
<keyword evidence="2 8" id="KW-0732">Signal</keyword>
<dbReference type="InterPro" id="IPR036869">
    <property type="entry name" value="J_dom_sf"/>
</dbReference>
<accession>A0AAE9DSJ4</accession>
<organism evidence="10 11">
    <name type="scientific">Caenorhabditis briggsae</name>
    <dbReference type="NCBI Taxonomy" id="6238"/>
    <lineage>
        <taxon>Eukaryota</taxon>
        <taxon>Metazoa</taxon>
        <taxon>Ecdysozoa</taxon>
        <taxon>Nematoda</taxon>
        <taxon>Chromadorea</taxon>
        <taxon>Rhabditida</taxon>
        <taxon>Rhabditina</taxon>
        <taxon>Rhabditomorpha</taxon>
        <taxon>Rhabditoidea</taxon>
        <taxon>Rhabditidae</taxon>
        <taxon>Peloderinae</taxon>
        <taxon>Caenorhabditis</taxon>
    </lineage>
</organism>
<dbReference type="FunFam" id="1.10.287.110:FF:000015">
    <property type="entry name" value="dnaJ homolog subfamily C member 3"/>
    <property type="match status" value="1"/>
</dbReference>
<keyword evidence="3" id="KW-0677">Repeat</keyword>
<proteinExistence type="predicted"/>
<dbReference type="Pfam" id="PF00226">
    <property type="entry name" value="DnaJ"/>
    <property type="match status" value="1"/>
</dbReference>
<reference evidence="10 11" key="1">
    <citation type="submission" date="2022-05" db="EMBL/GenBank/DDBJ databases">
        <title>Chromosome-level reference genomes for two strains of Caenorhabditis briggsae: an improved platform for comparative genomics.</title>
        <authorList>
            <person name="Stevens L."/>
            <person name="Andersen E.C."/>
        </authorList>
    </citation>
    <scope>NUCLEOTIDE SEQUENCE [LARGE SCALE GENOMIC DNA]</scope>
    <source>
        <strain evidence="10">QX1410_ONT</strain>
        <tissue evidence="10">Whole-organism</tissue>
    </source>
</reference>
<dbReference type="InterPro" id="IPR019734">
    <property type="entry name" value="TPR_rpt"/>
</dbReference>
<evidence type="ECO:0000256" key="1">
    <source>
        <dbReference type="ARBA" id="ARBA00004319"/>
    </source>
</evidence>
<feature type="chain" id="PRO_5042267056" description="J domain-containing protein" evidence="8">
    <location>
        <begin position="23"/>
        <end position="488"/>
    </location>
</feature>
<dbReference type="Gene3D" id="1.25.40.10">
    <property type="entry name" value="Tetratricopeptide repeat domain"/>
    <property type="match status" value="1"/>
</dbReference>
<gene>
    <name evidence="10" type="ORF">L3Y34_014538</name>
</gene>
<dbReference type="AlphaFoldDB" id="A0AAE9DSJ4"/>
<evidence type="ECO:0000259" key="9">
    <source>
        <dbReference type="PROSITE" id="PS50076"/>
    </source>
</evidence>
<evidence type="ECO:0000313" key="11">
    <source>
        <dbReference type="Proteomes" id="UP000827892"/>
    </source>
</evidence>
<feature type="domain" description="J" evidence="9">
    <location>
        <begin position="382"/>
        <end position="450"/>
    </location>
</feature>
<name>A0AAE9DSJ4_CAEBR</name>
<dbReference type="Gene3D" id="1.10.287.110">
    <property type="entry name" value="DnaJ domain"/>
    <property type="match status" value="1"/>
</dbReference>
<evidence type="ECO:0000256" key="4">
    <source>
        <dbReference type="ARBA" id="ARBA00022803"/>
    </source>
</evidence>
<evidence type="ECO:0000313" key="10">
    <source>
        <dbReference type="EMBL" id="ULU10304.1"/>
    </source>
</evidence>
<dbReference type="EMBL" id="CP090891">
    <property type="protein sequence ID" value="ULU10304.1"/>
    <property type="molecule type" value="Genomic_DNA"/>
</dbReference>
<evidence type="ECO:0000256" key="8">
    <source>
        <dbReference type="SAM" id="SignalP"/>
    </source>
</evidence>
<feature type="repeat" description="TPR" evidence="6">
    <location>
        <begin position="210"/>
        <end position="243"/>
    </location>
</feature>
<evidence type="ECO:0000256" key="7">
    <source>
        <dbReference type="SAM" id="MobiDB-lite"/>
    </source>
</evidence>
<dbReference type="PRINTS" id="PR00625">
    <property type="entry name" value="JDOMAIN"/>
</dbReference>
<dbReference type="PANTHER" id="PTHR44140:SF4">
    <property type="entry name" value="J DOMAIN-CONTAINING PROTEIN"/>
    <property type="match status" value="1"/>
</dbReference>
<dbReference type="SMART" id="SM00271">
    <property type="entry name" value="DnaJ"/>
    <property type="match status" value="1"/>
</dbReference>
<feature type="repeat" description="TPR" evidence="6">
    <location>
        <begin position="328"/>
        <end position="361"/>
    </location>
</feature>
<dbReference type="SMART" id="SM00028">
    <property type="entry name" value="TPR"/>
    <property type="match status" value="6"/>
</dbReference>
<dbReference type="CDD" id="cd06257">
    <property type="entry name" value="DnaJ"/>
    <property type="match status" value="1"/>
</dbReference>
<dbReference type="Proteomes" id="UP000827892">
    <property type="component" value="Chromosome I"/>
</dbReference>
<evidence type="ECO:0000256" key="2">
    <source>
        <dbReference type="ARBA" id="ARBA00022729"/>
    </source>
</evidence>
<dbReference type="PROSITE" id="PS50076">
    <property type="entry name" value="DNAJ_2"/>
    <property type="match status" value="1"/>
</dbReference>
<dbReference type="Pfam" id="PF13414">
    <property type="entry name" value="TPR_11"/>
    <property type="match status" value="1"/>
</dbReference>
<sequence length="488" mass="55846">MHQTMKQNLFVVAILFFGFTAGNDQTGSKSEYEAGNALFINKKYTDALTHYHKAIELDPDNYQAIFRRATTYFAIGRTKPGLSDLDTVLEQKPDFVGARQQRINVLMKMGRLEDAALDLKYLDAITPSNEDIHSKLQLIDQHQDDLNALKSFAIGENCDVVDEVTSKLLEDHPWDSFLYILRGQCHIAENRLKLAIHDFKHASKLSSDNTDLLYDMSVLEYEVGNVRDALSSIRDCLKLNPDQKKCYSSYKSLRKIVKFLDSMKNSIENEQWSSCLETGAKLLQSDNQELVVKINVYRLTCRCNREEGNVGTAVQECSEVLEFDDSDVDTLIQRAETYMADEEYDLAIADYEKAIEWDSSSETAKSGKEQAKRAKELVGKRDYYKILGVKRNANKREITKAYRKMAQKWHPDNFQNEQEKKRAEKKFIDIAAAKEVLSDEEKRRAFDNGQDPLDSEKGHHAHRGGGGFNGFHGFNPFGRGSQEFFFHF</sequence>
<dbReference type="FunFam" id="1.25.40.10:FF:000224">
    <property type="entry name" value="DnaJ and TPR domain protein"/>
    <property type="match status" value="1"/>
</dbReference>
<dbReference type="Pfam" id="PF13181">
    <property type="entry name" value="TPR_8"/>
    <property type="match status" value="1"/>
</dbReference>
<protein>
    <recommendedName>
        <fullName evidence="9">J domain-containing protein</fullName>
    </recommendedName>
</protein>
<dbReference type="InterPro" id="IPR011990">
    <property type="entry name" value="TPR-like_helical_dom_sf"/>
</dbReference>
<feature type="signal peptide" evidence="8">
    <location>
        <begin position="1"/>
        <end position="22"/>
    </location>
</feature>
<evidence type="ECO:0000256" key="6">
    <source>
        <dbReference type="PROSITE-ProRule" id="PRU00339"/>
    </source>
</evidence>
<dbReference type="PROSITE" id="PS50005">
    <property type="entry name" value="TPR"/>
    <property type="match status" value="3"/>
</dbReference>
<dbReference type="PANTHER" id="PTHR44140">
    <property type="entry name" value="LD25575P"/>
    <property type="match status" value="1"/>
</dbReference>
<dbReference type="SUPFAM" id="SSF46565">
    <property type="entry name" value="Chaperone J-domain"/>
    <property type="match status" value="1"/>
</dbReference>
<dbReference type="SUPFAM" id="SSF48452">
    <property type="entry name" value="TPR-like"/>
    <property type="match status" value="1"/>
</dbReference>
<comment type="subcellular location">
    <subcellularLocation>
        <location evidence="1">Endoplasmic reticulum lumen</location>
    </subcellularLocation>
</comment>
<feature type="repeat" description="TPR" evidence="6">
    <location>
        <begin position="28"/>
        <end position="61"/>
    </location>
</feature>
<evidence type="ECO:0000256" key="3">
    <source>
        <dbReference type="ARBA" id="ARBA00022737"/>
    </source>
</evidence>
<dbReference type="InterPro" id="IPR001623">
    <property type="entry name" value="DnaJ_domain"/>
</dbReference>
<keyword evidence="5" id="KW-0256">Endoplasmic reticulum</keyword>